<dbReference type="EMBL" id="BLXX01000016">
    <property type="protein sequence ID" value="GFO61598.1"/>
    <property type="molecule type" value="Genomic_DNA"/>
</dbReference>
<evidence type="ECO:0000256" key="1">
    <source>
        <dbReference type="SAM" id="Phobius"/>
    </source>
</evidence>
<protein>
    <recommendedName>
        <fullName evidence="2">Phosphatidic acid phosphatase type 2/haloperoxidase domain-containing protein</fullName>
    </recommendedName>
</protein>
<reference evidence="4" key="1">
    <citation type="submission" date="2020-06" db="EMBL/GenBank/DDBJ databases">
        <title>Draft genomic sequence of Geomonas sp. Red330.</title>
        <authorList>
            <person name="Itoh H."/>
            <person name="Zhenxing X."/>
            <person name="Ushijima N."/>
            <person name="Masuda Y."/>
            <person name="Shiratori Y."/>
            <person name="Senoo K."/>
        </authorList>
    </citation>
    <scope>NUCLEOTIDE SEQUENCE [LARGE SCALE GENOMIC DNA]</scope>
    <source>
        <strain evidence="4">Red330</strain>
    </source>
</reference>
<evidence type="ECO:0000313" key="4">
    <source>
        <dbReference type="Proteomes" id="UP000556026"/>
    </source>
</evidence>
<feature type="transmembrane region" description="Helical" evidence="1">
    <location>
        <begin position="170"/>
        <end position="188"/>
    </location>
</feature>
<keyword evidence="1" id="KW-0472">Membrane</keyword>
<organism evidence="3 4">
    <name type="scientific">Geomonas silvestris</name>
    <dbReference type="NCBI Taxonomy" id="2740184"/>
    <lineage>
        <taxon>Bacteria</taxon>
        <taxon>Pseudomonadati</taxon>
        <taxon>Thermodesulfobacteriota</taxon>
        <taxon>Desulfuromonadia</taxon>
        <taxon>Geobacterales</taxon>
        <taxon>Geobacteraceae</taxon>
        <taxon>Geomonas</taxon>
    </lineage>
</organism>
<evidence type="ECO:0000259" key="2">
    <source>
        <dbReference type="SMART" id="SM00014"/>
    </source>
</evidence>
<dbReference type="SMART" id="SM00014">
    <property type="entry name" value="acidPPc"/>
    <property type="match status" value="1"/>
</dbReference>
<dbReference type="SUPFAM" id="SSF48317">
    <property type="entry name" value="Acid phosphatase/Vanadium-dependent haloperoxidase"/>
    <property type="match status" value="1"/>
</dbReference>
<dbReference type="Gene3D" id="1.20.144.10">
    <property type="entry name" value="Phosphatidic acid phosphatase type 2/haloperoxidase"/>
    <property type="match status" value="1"/>
</dbReference>
<dbReference type="CDD" id="cd03396">
    <property type="entry name" value="PAP2_like_6"/>
    <property type="match status" value="1"/>
</dbReference>
<accession>A0A6V8MNI6</accession>
<keyword evidence="1" id="KW-0812">Transmembrane</keyword>
<dbReference type="AlphaFoldDB" id="A0A6V8MNI6"/>
<dbReference type="PANTHER" id="PTHR14969">
    <property type="entry name" value="SPHINGOSINE-1-PHOSPHATE PHOSPHOHYDROLASE"/>
    <property type="match status" value="1"/>
</dbReference>
<dbReference type="RefSeq" id="WP_183356391.1">
    <property type="nucleotide sequence ID" value="NZ_BLXX01000016.1"/>
</dbReference>
<feature type="transmembrane region" description="Helical" evidence="1">
    <location>
        <begin position="58"/>
        <end position="79"/>
    </location>
</feature>
<comment type="caution">
    <text evidence="3">The sequence shown here is derived from an EMBL/GenBank/DDBJ whole genome shotgun (WGS) entry which is preliminary data.</text>
</comment>
<proteinExistence type="predicted"/>
<dbReference type="InterPro" id="IPR000326">
    <property type="entry name" value="PAP2/HPO"/>
</dbReference>
<keyword evidence="4" id="KW-1185">Reference proteome</keyword>
<gene>
    <name evidence="3" type="ORF">GMST_39230</name>
</gene>
<feature type="transmembrane region" description="Helical" evidence="1">
    <location>
        <begin position="91"/>
        <end position="109"/>
    </location>
</feature>
<name>A0A6V8MNI6_9BACT</name>
<dbReference type="PANTHER" id="PTHR14969:SF13">
    <property type="entry name" value="AT30094P"/>
    <property type="match status" value="1"/>
</dbReference>
<dbReference type="InterPro" id="IPR036938">
    <property type="entry name" value="PAP2/HPO_sf"/>
</dbReference>
<feature type="transmembrane region" description="Helical" evidence="1">
    <location>
        <begin position="200"/>
        <end position="218"/>
    </location>
</feature>
<feature type="domain" description="Phosphatidic acid phosphatase type 2/haloperoxidase" evidence="2">
    <location>
        <begin position="90"/>
        <end position="215"/>
    </location>
</feature>
<evidence type="ECO:0000313" key="3">
    <source>
        <dbReference type="EMBL" id="GFO61598.1"/>
    </source>
</evidence>
<keyword evidence="1" id="KW-1133">Transmembrane helix</keyword>
<dbReference type="Pfam" id="PF01569">
    <property type="entry name" value="PAP2"/>
    <property type="match status" value="1"/>
</dbReference>
<sequence>MRSKTITREFLLALAVLVGATALCAATGFDLAVEQRFYLAAPDWGIGNLDPWRALYRFGVWPAYLLSGGALLLLVAGFFSAKALLYRKSALLMVLLMLIGPGLLVNAIFKDHWGRPRPRQMQVFGGDRQFHQPWERGIDGAGRSFPSGHASAAFYLIAPYFVLRARDRRRARLALAAGLAYGALMGIARMAQGGHFPTDVLWAGGIDYLVGLALYYLLRLDLAGAETGEPAAAVPVPGGTT</sequence>
<dbReference type="Proteomes" id="UP000556026">
    <property type="component" value="Unassembled WGS sequence"/>
</dbReference>